<evidence type="ECO:0000313" key="2">
    <source>
        <dbReference type="Proteomes" id="UP000634136"/>
    </source>
</evidence>
<sequence>MDTKSGEEKLQEATSTVIFIRIRSNNKTIIISSGMMLGFFTDANYEAFNSPRKLNPYISALSIVGWIKQASSHAVKSALYVKSTLVPCASNRRRLLRESLHQSSLIVTAVEQSRHRCLPLPQSVTGNFILNPLTRGAIILHF</sequence>
<accession>A0A834SUK4</accession>
<name>A0A834SUK4_9FABA</name>
<dbReference type="EMBL" id="JAAIUW010000011">
    <property type="protein sequence ID" value="KAF7810012.1"/>
    <property type="molecule type" value="Genomic_DNA"/>
</dbReference>
<gene>
    <name evidence="1" type="ORF">G2W53_036755</name>
</gene>
<protein>
    <submittedName>
        <fullName evidence="1">Uncharacterized protein</fullName>
    </submittedName>
</protein>
<comment type="caution">
    <text evidence="1">The sequence shown here is derived from an EMBL/GenBank/DDBJ whole genome shotgun (WGS) entry which is preliminary data.</text>
</comment>
<reference evidence="1" key="1">
    <citation type="submission" date="2020-09" db="EMBL/GenBank/DDBJ databases">
        <title>Genome-Enabled Discovery of Anthraquinone Biosynthesis in Senna tora.</title>
        <authorList>
            <person name="Kang S.-H."/>
            <person name="Pandey R.P."/>
            <person name="Lee C.-M."/>
            <person name="Sim J.-S."/>
            <person name="Jeong J.-T."/>
            <person name="Choi B.-S."/>
            <person name="Jung M."/>
            <person name="Ginzburg D."/>
            <person name="Zhao K."/>
            <person name="Won S.Y."/>
            <person name="Oh T.-J."/>
            <person name="Yu Y."/>
            <person name="Kim N.-H."/>
            <person name="Lee O.R."/>
            <person name="Lee T.-H."/>
            <person name="Bashyal P."/>
            <person name="Kim T.-S."/>
            <person name="Lee W.-H."/>
            <person name="Kawkins C."/>
            <person name="Kim C.-K."/>
            <person name="Kim J.S."/>
            <person name="Ahn B.O."/>
            <person name="Rhee S.Y."/>
            <person name="Sohng J.K."/>
        </authorList>
    </citation>
    <scope>NUCLEOTIDE SEQUENCE</scope>
    <source>
        <tissue evidence="1">Leaf</tissue>
    </source>
</reference>
<proteinExistence type="predicted"/>
<keyword evidence="2" id="KW-1185">Reference proteome</keyword>
<dbReference type="Proteomes" id="UP000634136">
    <property type="component" value="Unassembled WGS sequence"/>
</dbReference>
<evidence type="ECO:0000313" key="1">
    <source>
        <dbReference type="EMBL" id="KAF7810012.1"/>
    </source>
</evidence>
<organism evidence="1 2">
    <name type="scientific">Senna tora</name>
    <dbReference type="NCBI Taxonomy" id="362788"/>
    <lineage>
        <taxon>Eukaryota</taxon>
        <taxon>Viridiplantae</taxon>
        <taxon>Streptophyta</taxon>
        <taxon>Embryophyta</taxon>
        <taxon>Tracheophyta</taxon>
        <taxon>Spermatophyta</taxon>
        <taxon>Magnoliopsida</taxon>
        <taxon>eudicotyledons</taxon>
        <taxon>Gunneridae</taxon>
        <taxon>Pentapetalae</taxon>
        <taxon>rosids</taxon>
        <taxon>fabids</taxon>
        <taxon>Fabales</taxon>
        <taxon>Fabaceae</taxon>
        <taxon>Caesalpinioideae</taxon>
        <taxon>Cassia clade</taxon>
        <taxon>Senna</taxon>
    </lineage>
</organism>
<dbReference type="AlphaFoldDB" id="A0A834SUK4"/>